<dbReference type="InterPro" id="IPR018247">
    <property type="entry name" value="EF_Hand_1_Ca_BS"/>
</dbReference>
<dbReference type="SUPFAM" id="SSF81901">
    <property type="entry name" value="HCP-like"/>
    <property type="match status" value="1"/>
</dbReference>
<dbReference type="STRING" id="1285242.A6A04_19715"/>
<dbReference type="EMBL" id="LWQT01000068">
    <property type="protein sequence ID" value="OAN48829.1"/>
    <property type="molecule type" value="Genomic_DNA"/>
</dbReference>
<dbReference type="Pfam" id="PF08238">
    <property type="entry name" value="Sel1"/>
    <property type="match status" value="3"/>
</dbReference>
<keyword evidence="3" id="KW-1185">Reference proteome</keyword>
<sequence length="675" mass="72461">MTTTIIFASEGESEAMPRGFRRHGAATVLLAAALLSLPSCGGVSTSTNVEKRNLRTVELVPEAKARSVRPLLGGRYDAARGILALSAVREFSGELHQYESYDEATVKVKSKDPNPVGFLLGGPAAALAIVLSPFDEKLRKTTTEALAGAELGRKENVVARTSGEGRPLGRDGSSRAPWADARVAVLVEDAPSVEVVADADGNLAVNLYELVDRPALLLDRESLHVRARVMLDGRPTETSIHLPAAETAALRRLTAAHAAERGRGAARTSDFPAAARHFRLGAELGDADAQMLLAGLYRDGQGMPQNHAEAERWLRRAALQGQPEAQLVLAESLMRETRGPRDVAQAYVWASLAAARLRDGLHRRAVTRRDDIARRLDPAELGRAQSQAAAFTPVAELREAGSGGAATAEAIAEPLPPLDPSRLVGKRKSDAIALIIGVEEYQRLPAAQFAARDARVFRDFAVNGLGIAPERVKLLVGADARLLDIQKALDTWLTPEIKDGATDVYVFFSGHGLASENGRNLYLFPYDGDRALLEKSAIDRAATIDSILKAGAKSLTLFLDTCYSGGTRGNDTLIADIRPVIIRARDGEVPSPAAVLAASRNDQWSSSFAAARHGLFSYYLMRGLMGEADADSDHRITLGELHSYAERQVRREASRKGSDQNPVLVGGGDKVLVAW</sequence>
<feature type="domain" description="Peptidase C14 caspase" evidence="1">
    <location>
        <begin position="432"/>
        <end position="664"/>
    </location>
</feature>
<proteinExistence type="predicted"/>
<comment type="caution">
    <text evidence="2">The sequence shown here is derived from an EMBL/GenBank/DDBJ whole genome shotgun (WGS) entry which is preliminary data.</text>
</comment>
<dbReference type="InterPro" id="IPR006597">
    <property type="entry name" value="Sel1-like"/>
</dbReference>
<accession>A0A178MJQ6</accession>
<dbReference type="InterPro" id="IPR011990">
    <property type="entry name" value="TPR-like_helical_dom_sf"/>
</dbReference>
<dbReference type="PANTHER" id="PTHR11102:SF160">
    <property type="entry name" value="ERAD-ASSOCIATED E3 UBIQUITIN-PROTEIN LIGASE COMPONENT HRD3"/>
    <property type="match status" value="1"/>
</dbReference>
<organism evidence="2 3">
    <name type="scientific">Paramagnetospirillum marisnigri</name>
    <dbReference type="NCBI Taxonomy" id="1285242"/>
    <lineage>
        <taxon>Bacteria</taxon>
        <taxon>Pseudomonadati</taxon>
        <taxon>Pseudomonadota</taxon>
        <taxon>Alphaproteobacteria</taxon>
        <taxon>Rhodospirillales</taxon>
        <taxon>Magnetospirillaceae</taxon>
        <taxon>Paramagnetospirillum</taxon>
    </lineage>
</organism>
<gene>
    <name evidence="2" type="ORF">A6A04_19715</name>
</gene>
<dbReference type="Gene3D" id="3.40.50.1460">
    <property type="match status" value="1"/>
</dbReference>
<evidence type="ECO:0000259" key="1">
    <source>
        <dbReference type="Pfam" id="PF00656"/>
    </source>
</evidence>
<dbReference type="GO" id="GO:0006508">
    <property type="term" value="P:proteolysis"/>
    <property type="evidence" value="ECO:0007669"/>
    <property type="project" value="InterPro"/>
</dbReference>
<dbReference type="PROSITE" id="PS00018">
    <property type="entry name" value="EF_HAND_1"/>
    <property type="match status" value="1"/>
</dbReference>
<dbReference type="GO" id="GO:0004197">
    <property type="term" value="F:cysteine-type endopeptidase activity"/>
    <property type="evidence" value="ECO:0007669"/>
    <property type="project" value="InterPro"/>
</dbReference>
<evidence type="ECO:0000313" key="2">
    <source>
        <dbReference type="EMBL" id="OAN48829.1"/>
    </source>
</evidence>
<dbReference type="AlphaFoldDB" id="A0A178MJQ6"/>
<dbReference type="SMART" id="SM00671">
    <property type="entry name" value="SEL1"/>
    <property type="match status" value="2"/>
</dbReference>
<dbReference type="InterPro" id="IPR011600">
    <property type="entry name" value="Pept_C14_caspase"/>
</dbReference>
<dbReference type="InterPro" id="IPR050767">
    <property type="entry name" value="Sel1_AlgK"/>
</dbReference>
<dbReference type="Gene3D" id="1.25.40.10">
    <property type="entry name" value="Tetratricopeptide repeat domain"/>
    <property type="match status" value="1"/>
</dbReference>
<protein>
    <recommendedName>
        <fullName evidence="1">Peptidase C14 caspase domain-containing protein</fullName>
    </recommendedName>
</protein>
<reference evidence="2 3" key="1">
    <citation type="submission" date="2016-04" db="EMBL/GenBank/DDBJ databases">
        <title>Draft genome sequence of freshwater magnetotactic bacteria Magnetospirillum marisnigri SP-1 and Magnetospirillum moscoviense BB-1.</title>
        <authorList>
            <person name="Koziaeva V."/>
            <person name="Dziuba M.V."/>
            <person name="Ivanov T.M."/>
            <person name="Kuznetsov B."/>
            <person name="Grouzdev D.S."/>
        </authorList>
    </citation>
    <scope>NUCLEOTIDE SEQUENCE [LARGE SCALE GENOMIC DNA]</scope>
    <source>
        <strain evidence="2 3">SP-1</strain>
    </source>
</reference>
<name>A0A178MJQ6_9PROT</name>
<dbReference type="Pfam" id="PF00656">
    <property type="entry name" value="Peptidase_C14"/>
    <property type="match status" value="1"/>
</dbReference>
<evidence type="ECO:0000313" key="3">
    <source>
        <dbReference type="Proteomes" id="UP000078428"/>
    </source>
</evidence>
<dbReference type="Proteomes" id="UP000078428">
    <property type="component" value="Unassembled WGS sequence"/>
</dbReference>
<dbReference type="PANTHER" id="PTHR11102">
    <property type="entry name" value="SEL-1-LIKE PROTEIN"/>
    <property type="match status" value="1"/>
</dbReference>